<accession>A0A1R3IHA4</accession>
<gene>
    <name evidence="1" type="ORF">CCACVL1_12121</name>
</gene>
<comment type="caution">
    <text evidence="1">The sequence shown here is derived from an EMBL/GenBank/DDBJ whole genome shotgun (WGS) entry which is preliminary data.</text>
</comment>
<name>A0A1R3IHA4_COCAP</name>
<proteinExistence type="predicted"/>
<evidence type="ECO:0000313" key="1">
    <source>
        <dbReference type="EMBL" id="OMO81950.1"/>
    </source>
</evidence>
<keyword evidence="2" id="KW-1185">Reference proteome</keyword>
<protein>
    <submittedName>
        <fullName evidence="1">Uncharacterized protein</fullName>
    </submittedName>
</protein>
<organism evidence="1 2">
    <name type="scientific">Corchorus capsularis</name>
    <name type="common">Jute</name>
    <dbReference type="NCBI Taxonomy" id="210143"/>
    <lineage>
        <taxon>Eukaryota</taxon>
        <taxon>Viridiplantae</taxon>
        <taxon>Streptophyta</taxon>
        <taxon>Embryophyta</taxon>
        <taxon>Tracheophyta</taxon>
        <taxon>Spermatophyta</taxon>
        <taxon>Magnoliopsida</taxon>
        <taxon>eudicotyledons</taxon>
        <taxon>Gunneridae</taxon>
        <taxon>Pentapetalae</taxon>
        <taxon>rosids</taxon>
        <taxon>malvids</taxon>
        <taxon>Malvales</taxon>
        <taxon>Malvaceae</taxon>
        <taxon>Grewioideae</taxon>
        <taxon>Apeibeae</taxon>
        <taxon>Corchorus</taxon>
    </lineage>
</organism>
<dbReference type="EMBL" id="AWWV01010061">
    <property type="protein sequence ID" value="OMO81950.1"/>
    <property type="molecule type" value="Genomic_DNA"/>
</dbReference>
<dbReference type="AlphaFoldDB" id="A0A1R3IHA4"/>
<dbReference type="Proteomes" id="UP000188268">
    <property type="component" value="Unassembled WGS sequence"/>
</dbReference>
<reference evidence="1 2" key="1">
    <citation type="submission" date="2013-09" db="EMBL/GenBank/DDBJ databases">
        <title>Corchorus capsularis genome sequencing.</title>
        <authorList>
            <person name="Alam M."/>
            <person name="Haque M.S."/>
            <person name="Islam M.S."/>
            <person name="Emdad E.M."/>
            <person name="Islam M.M."/>
            <person name="Ahmed B."/>
            <person name="Halim A."/>
            <person name="Hossen Q.M.M."/>
            <person name="Hossain M.Z."/>
            <person name="Ahmed R."/>
            <person name="Khan M.M."/>
            <person name="Islam R."/>
            <person name="Rashid M.M."/>
            <person name="Khan S.A."/>
            <person name="Rahman M.S."/>
            <person name="Alam M."/>
        </authorList>
    </citation>
    <scope>NUCLEOTIDE SEQUENCE [LARGE SCALE GENOMIC DNA]</scope>
    <source>
        <strain evidence="2">cv. CVL-1</strain>
        <tissue evidence="1">Whole seedling</tissue>
    </source>
</reference>
<feature type="non-terminal residue" evidence="1">
    <location>
        <position position="27"/>
    </location>
</feature>
<sequence length="27" mass="3230">MTFKCSYCKKDLDLTAQEFTVHFNQCK</sequence>
<evidence type="ECO:0000313" key="2">
    <source>
        <dbReference type="Proteomes" id="UP000188268"/>
    </source>
</evidence>
<dbReference type="Gramene" id="OMO81950">
    <property type="protein sequence ID" value="OMO81950"/>
    <property type="gene ID" value="CCACVL1_12121"/>
</dbReference>